<keyword evidence="5" id="KW-0175">Coiled coil</keyword>
<proteinExistence type="predicted"/>
<keyword evidence="1" id="KW-0678">Repressor</keyword>
<reference evidence="8 10" key="3">
    <citation type="submission" date="2017-07" db="EMBL/GenBank/DDBJ databases">
        <title>Prevalence of linear plasmids in Cutibacterium (Propionibacterium) acnes isolates obtained from prostatic tissue.</title>
        <authorList>
            <person name="Davidsson S."/>
            <person name="Carlsson J."/>
            <person name="Molling P."/>
            <person name="Andren O."/>
            <person name="Andersson S.-O."/>
            <person name="Brzuszkiewicz E."/>
            <person name="Poehlein A."/>
            <person name="Al-Zeer M."/>
            <person name="Brinkmann V."/>
            <person name="Scavenius C."/>
            <person name="Nazipi S."/>
            <person name="Soderquist B."/>
            <person name="Bruggemann H."/>
        </authorList>
    </citation>
    <scope>NUCLEOTIDE SEQUENCE [LARGE SCALE GENOMIC DNA]</scope>
    <source>
        <strain evidence="8 10">DSM 753</strain>
    </source>
</reference>
<feature type="domain" description="HTH merR-type" evidence="6">
    <location>
        <begin position="13"/>
        <end position="83"/>
    </location>
</feature>
<dbReference type="Gene3D" id="1.10.1660.10">
    <property type="match status" value="1"/>
</dbReference>
<dbReference type="PANTHER" id="PTHR30204">
    <property type="entry name" value="REDOX-CYCLING DRUG-SENSING TRANSCRIPTIONAL ACTIVATOR SOXR"/>
    <property type="match status" value="1"/>
</dbReference>
<evidence type="ECO:0000313" key="10">
    <source>
        <dbReference type="Proteomes" id="UP000220611"/>
    </source>
</evidence>
<dbReference type="HOGENOM" id="CLU_065103_0_0_9"/>
<dbReference type="GO" id="GO:0003700">
    <property type="term" value="F:DNA-binding transcription factor activity"/>
    <property type="evidence" value="ECO:0007669"/>
    <property type="project" value="InterPro"/>
</dbReference>
<dbReference type="eggNOG" id="COG0789">
    <property type="taxonomic scope" value="Bacteria"/>
</dbReference>
<dbReference type="PANTHER" id="PTHR30204:SF69">
    <property type="entry name" value="MERR-FAMILY TRANSCRIPTIONAL REGULATOR"/>
    <property type="match status" value="1"/>
</dbReference>
<dbReference type="PROSITE" id="PS50937">
    <property type="entry name" value="HTH_MERR_2"/>
    <property type="match status" value="1"/>
</dbReference>
<accession>A7VSZ1</accession>
<dbReference type="InterPro" id="IPR047057">
    <property type="entry name" value="MerR_fam"/>
</dbReference>
<feature type="coiled-coil region" evidence="5">
    <location>
        <begin position="90"/>
        <end position="117"/>
    </location>
</feature>
<dbReference type="SUPFAM" id="SSF46955">
    <property type="entry name" value="Putative DNA-binding domain"/>
    <property type="match status" value="1"/>
</dbReference>
<keyword evidence="10" id="KW-1185">Reference proteome</keyword>
<evidence type="ECO:0000256" key="5">
    <source>
        <dbReference type="SAM" id="Coils"/>
    </source>
</evidence>
<keyword evidence="2" id="KW-0805">Transcription regulation</keyword>
<evidence type="ECO:0000313" key="7">
    <source>
        <dbReference type="EMBL" id="EDO61287.1"/>
    </source>
</evidence>
<name>A7VSZ1_9FIRM</name>
<evidence type="ECO:0000256" key="4">
    <source>
        <dbReference type="ARBA" id="ARBA00023163"/>
    </source>
</evidence>
<dbReference type="EMBL" id="NOXF01000005">
    <property type="protein sequence ID" value="PEQ24549.1"/>
    <property type="molecule type" value="Genomic_DNA"/>
</dbReference>
<evidence type="ECO:0000313" key="9">
    <source>
        <dbReference type="Proteomes" id="UP000003490"/>
    </source>
</evidence>
<keyword evidence="4" id="KW-0804">Transcription</keyword>
<dbReference type="InterPro" id="IPR000551">
    <property type="entry name" value="MerR-type_HTH_dom"/>
</dbReference>
<evidence type="ECO:0000259" key="6">
    <source>
        <dbReference type="PROSITE" id="PS50937"/>
    </source>
</evidence>
<dbReference type="Proteomes" id="UP000220611">
    <property type="component" value="Unassembled WGS sequence"/>
</dbReference>
<evidence type="ECO:0000256" key="1">
    <source>
        <dbReference type="ARBA" id="ARBA00022491"/>
    </source>
</evidence>
<dbReference type="Proteomes" id="UP000003490">
    <property type="component" value="Unassembled WGS sequence"/>
</dbReference>
<dbReference type="Pfam" id="PF13411">
    <property type="entry name" value="MerR_1"/>
    <property type="match status" value="1"/>
</dbReference>
<evidence type="ECO:0000313" key="8">
    <source>
        <dbReference type="EMBL" id="PEQ24549.1"/>
    </source>
</evidence>
<dbReference type="SMART" id="SM00422">
    <property type="entry name" value="HTH_MERR"/>
    <property type="match status" value="1"/>
</dbReference>
<evidence type="ECO:0000256" key="3">
    <source>
        <dbReference type="ARBA" id="ARBA00023125"/>
    </source>
</evidence>
<protein>
    <submittedName>
        <fullName evidence="8">MerR family transcriptional regulator</fullName>
    </submittedName>
    <submittedName>
        <fullName evidence="7">Transcriptional regulator, MerR family</fullName>
    </submittedName>
</protein>
<organism evidence="7 9">
    <name type="scientific">[Clostridium] leptum DSM 753</name>
    <dbReference type="NCBI Taxonomy" id="428125"/>
    <lineage>
        <taxon>Bacteria</taxon>
        <taxon>Bacillati</taxon>
        <taxon>Bacillota</taxon>
        <taxon>Clostridia</taxon>
        <taxon>Eubacteriales</taxon>
        <taxon>Oscillospiraceae</taxon>
        <taxon>Oscillospiraceae incertae sedis</taxon>
    </lineage>
</organism>
<dbReference type="GO" id="GO:0003677">
    <property type="term" value="F:DNA binding"/>
    <property type="evidence" value="ECO:0007669"/>
    <property type="project" value="UniProtKB-KW"/>
</dbReference>
<comment type="caution">
    <text evidence="7">The sequence shown here is derived from an EMBL/GenBank/DDBJ whole genome shotgun (WGS) entry which is preliminary data.</text>
</comment>
<reference evidence="7 9" key="2">
    <citation type="submission" date="2007-08" db="EMBL/GenBank/DDBJ databases">
        <authorList>
            <person name="Fulton L."/>
            <person name="Clifton S."/>
            <person name="Fulton B."/>
            <person name="Xu J."/>
            <person name="Minx P."/>
            <person name="Pepin K.H."/>
            <person name="Johnson M."/>
            <person name="Thiruvilangam P."/>
            <person name="Bhonagiri V."/>
            <person name="Nash W.E."/>
            <person name="Wang C."/>
            <person name="Mardis E.R."/>
            <person name="Wilson R.K."/>
        </authorList>
    </citation>
    <scope>NUCLEOTIDE SEQUENCE [LARGE SCALE GENOMIC DNA]</scope>
    <source>
        <strain evidence="7 9">DSM 753</strain>
    </source>
</reference>
<dbReference type="InterPro" id="IPR009061">
    <property type="entry name" value="DNA-bd_dom_put_sf"/>
</dbReference>
<dbReference type="AlphaFoldDB" id="A7VSZ1"/>
<gene>
    <name evidence="8" type="ORF">CH238_08275</name>
    <name evidence="7" type="ORF">CLOLEP_01682</name>
</gene>
<reference evidence="7 9" key="1">
    <citation type="submission" date="2007-08" db="EMBL/GenBank/DDBJ databases">
        <title>Draft genome sequence of Clostridium leptum (DSM 753).</title>
        <authorList>
            <person name="Sudarsanam P."/>
            <person name="Ley R."/>
            <person name="Guruge J."/>
            <person name="Turnbaugh P.J."/>
            <person name="Mahowald M."/>
            <person name="Liep D."/>
            <person name="Gordon J."/>
        </authorList>
    </citation>
    <scope>NUCLEOTIDE SEQUENCE [LARGE SCALE GENOMIC DNA]</scope>
    <source>
        <strain evidence="7 9">DSM 753</strain>
    </source>
</reference>
<keyword evidence="3" id="KW-0238">DNA-binding</keyword>
<dbReference type="CDD" id="cd01107">
    <property type="entry name" value="HTH_BmrR"/>
    <property type="match status" value="1"/>
</dbReference>
<dbReference type="EMBL" id="ABCB02000018">
    <property type="protein sequence ID" value="EDO61287.1"/>
    <property type="molecule type" value="Genomic_DNA"/>
</dbReference>
<sequence length="289" mass="33866">MRVLGGTLMKEGLIPIGKMAAMNRVSVPTLRLYDEKELLKPRYIDPETGYRYYDINQNARLEMIAYMKELGMSLAQITQVLQKEDISLIEELLSQKNEQIHQQMRQLKAQHDAVERAILSIERYRKSPSTGTFSLEYIDRRFAWGIPCSYNFYQDDVHSYEKVLRELRLKLESEGFPQIHSYNIGTSILRENFLDGCFVADRIFIFTGDWNEGEPPSLQVVESGMYACIYLDNYDNEVRCAQLLREHCQEMNYHVSGDYICEVMTGFNVFDSDPRRMFLRLQVPVTFRK</sequence>
<evidence type="ECO:0000256" key="2">
    <source>
        <dbReference type="ARBA" id="ARBA00023015"/>
    </source>
</evidence>